<dbReference type="InterPro" id="IPR006311">
    <property type="entry name" value="TAT_signal"/>
</dbReference>
<protein>
    <submittedName>
        <fullName evidence="3">Uncharacterized protein</fullName>
    </submittedName>
</protein>
<dbReference type="PROSITE" id="PS51318">
    <property type="entry name" value="TAT"/>
    <property type="match status" value="1"/>
</dbReference>
<gene>
    <name evidence="3" type="ORF">H9870_13535</name>
</gene>
<reference evidence="3" key="2">
    <citation type="submission" date="2021-04" db="EMBL/GenBank/DDBJ databases">
        <authorList>
            <person name="Gilroy R."/>
        </authorList>
    </citation>
    <scope>NUCLEOTIDE SEQUENCE</scope>
    <source>
        <strain evidence="3">CHK32-1732</strain>
    </source>
</reference>
<sequence length="107" mass="11010">MPGPTDHRTATSRRSRRSRRRVRTRVAAAAAATMMAAGGAAAVAPSASAQGLPDPVQASYEAQHPYVQQAIGSTIVGSYAAVALPYLLWVCPALGEVGVVDPSSCAF</sequence>
<evidence type="ECO:0000313" key="4">
    <source>
        <dbReference type="Proteomes" id="UP000824190"/>
    </source>
</evidence>
<feature type="signal peptide" evidence="2">
    <location>
        <begin position="1"/>
        <end position="42"/>
    </location>
</feature>
<feature type="compositionally biased region" description="Basic residues" evidence="1">
    <location>
        <begin position="10"/>
        <end position="22"/>
    </location>
</feature>
<evidence type="ECO:0000256" key="1">
    <source>
        <dbReference type="SAM" id="MobiDB-lite"/>
    </source>
</evidence>
<name>A0A9D1ULT6_9CORY</name>
<proteinExistence type="predicted"/>
<evidence type="ECO:0000256" key="2">
    <source>
        <dbReference type="SAM" id="SignalP"/>
    </source>
</evidence>
<reference evidence="3" key="1">
    <citation type="journal article" date="2021" name="PeerJ">
        <title>Extensive microbial diversity within the chicken gut microbiome revealed by metagenomics and culture.</title>
        <authorList>
            <person name="Gilroy R."/>
            <person name="Ravi A."/>
            <person name="Getino M."/>
            <person name="Pursley I."/>
            <person name="Horton D.L."/>
            <person name="Alikhan N.F."/>
            <person name="Baker D."/>
            <person name="Gharbi K."/>
            <person name="Hall N."/>
            <person name="Watson M."/>
            <person name="Adriaenssens E.M."/>
            <person name="Foster-Nyarko E."/>
            <person name="Jarju S."/>
            <person name="Secka A."/>
            <person name="Antonio M."/>
            <person name="Oren A."/>
            <person name="Chaudhuri R.R."/>
            <person name="La Ragione R."/>
            <person name="Hildebrand F."/>
            <person name="Pallen M.J."/>
        </authorList>
    </citation>
    <scope>NUCLEOTIDE SEQUENCE</scope>
    <source>
        <strain evidence="3">CHK32-1732</strain>
    </source>
</reference>
<dbReference type="EMBL" id="DXGC01000117">
    <property type="protein sequence ID" value="HIW92669.1"/>
    <property type="molecule type" value="Genomic_DNA"/>
</dbReference>
<feature type="chain" id="PRO_5038910575" evidence="2">
    <location>
        <begin position="43"/>
        <end position="107"/>
    </location>
</feature>
<comment type="caution">
    <text evidence="3">The sequence shown here is derived from an EMBL/GenBank/DDBJ whole genome shotgun (WGS) entry which is preliminary data.</text>
</comment>
<evidence type="ECO:0000313" key="3">
    <source>
        <dbReference type="EMBL" id="HIW92669.1"/>
    </source>
</evidence>
<accession>A0A9D1ULT6</accession>
<organism evidence="3 4">
    <name type="scientific">Candidatus Corynebacterium avicola</name>
    <dbReference type="NCBI Taxonomy" id="2838527"/>
    <lineage>
        <taxon>Bacteria</taxon>
        <taxon>Bacillati</taxon>
        <taxon>Actinomycetota</taxon>
        <taxon>Actinomycetes</taxon>
        <taxon>Mycobacteriales</taxon>
        <taxon>Corynebacteriaceae</taxon>
        <taxon>Corynebacterium</taxon>
    </lineage>
</organism>
<keyword evidence="2" id="KW-0732">Signal</keyword>
<feature type="region of interest" description="Disordered" evidence="1">
    <location>
        <begin position="1"/>
        <end position="22"/>
    </location>
</feature>
<dbReference type="AlphaFoldDB" id="A0A9D1ULT6"/>
<dbReference type="Proteomes" id="UP000824190">
    <property type="component" value="Unassembled WGS sequence"/>
</dbReference>